<evidence type="ECO:0000313" key="1">
    <source>
        <dbReference type="EMBL" id="MBU8545870.1"/>
    </source>
</evidence>
<evidence type="ECO:0000313" key="2">
    <source>
        <dbReference type="Proteomes" id="UP000689967"/>
    </source>
</evidence>
<organism evidence="1 2">
    <name type="scientific">Falsiroseomonas oleicola</name>
    <dbReference type="NCBI Taxonomy" id="2801474"/>
    <lineage>
        <taxon>Bacteria</taxon>
        <taxon>Pseudomonadati</taxon>
        <taxon>Pseudomonadota</taxon>
        <taxon>Alphaproteobacteria</taxon>
        <taxon>Acetobacterales</taxon>
        <taxon>Roseomonadaceae</taxon>
        <taxon>Falsiroseomonas</taxon>
    </lineage>
</organism>
<reference evidence="1 2" key="1">
    <citation type="submission" date="2021-01" db="EMBL/GenBank/DDBJ databases">
        <title>Roseomonas sp. nov, a bacterium isolated from an oil production mixture in Yumen Oilfield.</title>
        <authorList>
            <person name="Wu D."/>
        </authorList>
    </citation>
    <scope>NUCLEOTIDE SEQUENCE [LARGE SCALE GENOMIC DNA]</scope>
    <source>
        <strain evidence="1 2">ROY-5-3</strain>
    </source>
</reference>
<accession>A0ABS6HAV3</accession>
<dbReference type="RefSeq" id="WP_216877891.1">
    <property type="nucleotide sequence ID" value="NZ_JAERQM010000006.1"/>
</dbReference>
<sequence length="66" mass="7248">MTPHATGRTTRAVSTPDVIAATLLTSEQGAEIHLMAKDGRLLRLPTDEANARQLIIGLWQALDRQR</sequence>
<comment type="caution">
    <text evidence="1">The sequence shown here is derived from an EMBL/GenBank/DDBJ whole genome shotgun (WGS) entry which is preliminary data.</text>
</comment>
<dbReference type="Proteomes" id="UP000689967">
    <property type="component" value="Unassembled WGS sequence"/>
</dbReference>
<name>A0ABS6HAV3_9PROT</name>
<dbReference type="EMBL" id="JAERQM010000006">
    <property type="protein sequence ID" value="MBU8545870.1"/>
    <property type="molecule type" value="Genomic_DNA"/>
</dbReference>
<protein>
    <submittedName>
        <fullName evidence="1">Uncharacterized protein</fullName>
    </submittedName>
</protein>
<proteinExistence type="predicted"/>
<keyword evidence="2" id="KW-1185">Reference proteome</keyword>
<gene>
    <name evidence="1" type="ORF">JJQ90_19260</name>
</gene>